<feature type="region of interest" description="Disordered" evidence="1">
    <location>
        <begin position="38"/>
        <end position="86"/>
    </location>
</feature>
<evidence type="ECO:0000256" key="1">
    <source>
        <dbReference type="SAM" id="MobiDB-lite"/>
    </source>
</evidence>
<evidence type="ECO:0000313" key="3">
    <source>
        <dbReference type="EMBL" id="CAE0828781.1"/>
    </source>
</evidence>
<gene>
    <name evidence="3" type="ORF">EGYM00163_LOCUS40059</name>
    <name evidence="4" type="ORF">EGYM00163_LOCUS40060</name>
</gene>
<feature type="compositionally biased region" description="Basic and acidic residues" evidence="1">
    <location>
        <begin position="69"/>
        <end position="86"/>
    </location>
</feature>
<proteinExistence type="predicted"/>
<organism evidence="3">
    <name type="scientific">Eutreptiella gymnastica</name>
    <dbReference type="NCBI Taxonomy" id="73025"/>
    <lineage>
        <taxon>Eukaryota</taxon>
        <taxon>Discoba</taxon>
        <taxon>Euglenozoa</taxon>
        <taxon>Euglenida</taxon>
        <taxon>Spirocuta</taxon>
        <taxon>Euglenophyceae</taxon>
        <taxon>Eutreptiales</taxon>
        <taxon>Eutreptiaceae</taxon>
        <taxon>Eutreptiella</taxon>
    </lineage>
</organism>
<dbReference type="SMART" id="SM00228">
    <property type="entry name" value="PDZ"/>
    <property type="match status" value="1"/>
</dbReference>
<sequence>MYAHHTGYVGERSKPRVDTYDSFNRVFGRDQWDFPHGGHGNKYTKSGLHRGYDRDASYSKGSPEYVSPAKDRYYSDPIGDDIRPSNKYDERTVKKLVQVPVTRQVKVPTTVEKVVEATEVREIPVKRLKQMEEVKTIEEEYVDYEERQATRMKEVWVRQEVPETYTERVPVKKTRLVEVPYTTTKEVTEYERIEVPTTKVVEERGYRVDEVVEYETHEVEGKQKVEWVPRVVDEWTEERDIGVKEKRIVDRHIGKTIYPESDDFVRSIPRADTKYIQGERFSAPVEDDCTFHVAPSAWAQGRGDSHFGIYVKESVIGLVVKDVMGSSAAAEAGIQPGDVISSVDGVEVYSLEEWRRTIGRKAAVTVTYRSKRLGRNMKTQLTH</sequence>
<reference evidence="3" key="1">
    <citation type="submission" date="2021-01" db="EMBL/GenBank/DDBJ databases">
        <authorList>
            <person name="Corre E."/>
            <person name="Pelletier E."/>
            <person name="Niang G."/>
            <person name="Scheremetjew M."/>
            <person name="Finn R."/>
            <person name="Kale V."/>
            <person name="Holt S."/>
            <person name="Cochrane G."/>
            <person name="Meng A."/>
            <person name="Brown T."/>
            <person name="Cohen L."/>
        </authorList>
    </citation>
    <scope>NUCLEOTIDE SEQUENCE</scope>
    <source>
        <strain evidence="3">CCMP1594</strain>
    </source>
</reference>
<evidence type="ECO:0000313" key="4">
    <source>
        <dbReference type="EMBL" id="CAE0828782.1"/>
    </source>
</evidence>
<name>A0A6T2GSV7_9EUGL</name>
<dbReference type="SUPFAM" id="SSF50156">
    <property type="entry name" value="PDZ domain-like"/>
    <property type="match status" value="1"/>
</dbReference>
<protein>
    <recommendedName>
        <fullName evidence="2">PDZ domain-containing protein</fullName>
    </recommendedName>
</protein>
<dbReference type="InterPro" id="IPR036034">
    <property type="entry name" value="PDZ_sf"/>
</dbReference>
<feature type="domain" description="PDZ" evidence="2">
    <location>
        <begin position="302"/>
        <end position="353"/>
    </location>
</feature>
<dbReference type="InterPro" id="IPR041489">
    <property type="entry name" value="PDZ_6"/>
</dbReference>
<dbReference type="PROSITE" id="PS50106">
    <property type="entry name" value="PDZ"/>
    <property type="match status" value="1"/>
</dbReference>
<evidence type="ECO:0000259" key="2">
    <source>
        <dbReference type="PROSITE" id="PS50106"/>
    </source>
</evidence>
<dbReference type="EMBL" id="HBJA01116439">
    <property type="protein sequence ID" value="CAE0828782.1"/>
    <property type="molecule type" value="Transcribed_RNA"/>
</dbReference>
<dbReference type="InterPro" id="IPR001478">
    <property type="entry name" value="PDZ"/>
</dbReference>
<dbReference type="Gene3D" id="2.30.42.10">
    <property type="match status" value="1"/>
</dbReference>
<dbReference type="Pfam" id="PF17820">
    <property type="entry name" value="PDZ_6"/>
    <property type="match status" value="1"/>
</dbReference>
<accession>A0A6T2GSV7</accession>
<dbReference type="EMBL" id="HBJA01116438">
    <property type="protein sequence ID" value="CAE0828781.1"/>
    <property type="molecule type" value="Transcribed_RNA"/>
</dbReference>
<dbReference type="AlphaFoldDB" id="A0A6T2GSV7"/>